<dbReference type="EMBL" id="JACIJR010000002">
    <property type="protein sequence ID" value="MBB5728294.1"/>
    <property type="molecule type" value="Genomic_DNA"/>
</dbReference>
<sequence length="70" mass="7945">MTDSLDRLLPIARVSEVVGLSRAMIYRKIREGTFPAPHKPGGVASRWSETELRDWREEVAQARIARLRAA</sequence>
<accession>A0A7W9BQK0</accession>
<dbReference type="RefSeq" id="WP_157177290.1">
    <property type="nucleotide sequence ID" value="NZ_BMJP01000001.1"/>
</dbReference>
<evidence type="ECO:0000313" key="2">
    <source>
        <dbReference type="Proteomes" id="UP000546701"/>
    </source>
</evidence>
<dbReference type="AlphaFoldDB" id="A0A7W9BQK0"/>
<keyword evidence="2" id="KW-1185">Reference proteome</keyword>
<dbReference type="Proteomes" id="UP000546701">
    <property type="component" value="Unassembled WGS sequence"/>
</dbReference>
<organism evidence="1 2">
    <name type="scientific">Sphingomonas prati</name>
    <dbReference type="NCBI Taxonomy" id="1843237"/>
    <lineage>
        <taxon>Bacteria</taxon>
        <taxon>Pseudomonadati</taxon>
        <taxon>Pseudomonadota</taxon>
        <taxon>Alphaproteobacteria</taxon>
        <taxon>Sphingomonadales</taxon>
        <taxon>Sphingomonadaceae</taxon>
        <taxon>Sphingomonas</taxon>
    </lineage>
</organism>
<evidence type="ECO:0000313" key="1">
    <source>
        <dbReference type="EMBL" id="MBB5728294.1"/>
    </source>
</evidence>
<comment type="caution">
    <text evidence="1">The sequence shown here is derived from an EMBL/GenBank/DDBJ whole genome shotgun (WGS) entry which is preliminary data.</text>
</comment>
<protein>
    <submittedName>
        <fullName evidence="1">Prophage regulatory protein</fullName>
    </submittedName>
</protein>
<dbReference type="InterPro" id="IPR010260">
    <property type="entry name" value="AlpA"/>
</dbReference>
<reference evidence="1 2" key="1">
    <citation type="submission" date="2020-08" db="EMBL/GenBank/DDBJ databases">
        <title>Genomic Encyclopedia of Type Strains, Phase IV (KMG-IV): sequencing the most valuable type-strain genomes for metagenomic binning, comparative biology and taxonomic classification.</title>
        <authorList>
            <person name="Goeker M."/>
        </authorList>
    </citation>
    <scope>NUCLEOTIDE SEQUENCE [LARGE SCALE GENOMIC DNA]</scope>
    <source>
        <strain evidence="1 2">DSM 103336</strain>
    </source>
</reference>
<dbReference type="Pfam" id="PF05930">
    <property type="entry name" value="Phage_AlpA"/>
    <property type="match status" value="1"/>
</dbReference>
<dbReference type="Gene3D" id="1.10.238.160">
    <property type="match status" value="1"/>
</dbReference>
<gene>
    <name evidence="1" type="ORF">FHS99_000764</name>
</gene>
<name>A0A7W9BQK0_9SPHN</name>
<dbReference type="OrthoDB" id="1525365at2"/>
<proteinExistence type="predicted"/>